<keyword evidence="1" id="KW-0106">Calcium</keyword>
<dbReference type="Pfam" id="PF00147">
    <property type="entry name" value="Fibrinogen_C"/>
    <property type="match status" value="1"/>
</dbReference>
<dbReference type="CDD" id="cd00087">
    <property type="entry name" value="FReD"/>
    <property type="match status" value="1"/>
</dbReference>
<accession>A0A8X7BZK5</accession>
<dbReference type="PANTHER" id="PTHR19143">
    <property type="entry name" value="FIBRINOGEN/TENASCIN/ANGIOPOEITIN"/>
    <property type="match status" value="1"/>
</dbReference>
<dbReference type="Proteomes" id="UP000886998">
    <property type="component" value="Unassembled WGS sequence"/>
</dbReference>
<comment type="caution">
    <text evidence="7">The sequence shown here is derived from an EMBL/GenBank/DDBJ whole genome shotgun (WGS) entry which is preliminary data.</text>
</comment>
<keyword evidence="5" id="KW-0472">Membrane</keyword>
<evidence type="ECO:0000256" key="2">
    <source>
        <dbReference type="ARBA" id="ARBA00023157"/>
    </source>
</evidence>
<keyword evidence="8" id="KW-1185">Reference proteome</keyword>
<dbReference type="GO" id="GO:0005615">
    <property type="term" value="C:extracellular space"/>
    <property type="evidence" value="ECO:0007669"/>
    <property type="project" value="TreeGrafter"/>
</dbReference>
<evidence type="ECO:0000256" key="5">
    <source>
        <dbReference type="SAM" id="Phobius"/>
    </source>
</evidence>
<dbReference type="PANTHER" id="PTHR19143:SF458">
    <property type="entry name" value="FIBRINOGEN C-TERMINAL DOMAIN-CONTAINING PROTEIN-RELATED"/>
    <property type="match status" value="1"/>
</dbReference>
<comment type="function">
    <text evidence="3">Lectin involved in innate immunity. Agglutinates all types of human erythrocytes, Gram-positive and Gram-negative bacteria. Has a stronger agglutinating activity towards Gram-negative bacteria than towards Gram-positive bacteria. Specifically recognizes acetyl group-containing substances on agglutinated cells. The hemagglutinating activity was inhibited by EDTA, acetyl group-containing mono- and disaccharides, N-acetyl derivatives of amino acids, other acetyl group-containing substances, propionamide and benzamide. Enhances the antimicrobial activity of big defensin against Gram-positive bacteria but not against Gram-negative bacteria.</text>
</comment>
<proteinExistence type="predicted"/>
<feature type="region of interest" description="Disordered" evidence="4">
    <location>
        <begin position="320"/>
        <end position="411"/>
    </location>
</feature>
<evidence type="ECO:0000313" key="7">
    <source>
        <dbReference type="EMBL" id="GFY49725.1"/>
    </source>
</evidence>
<feature type="compositionally biased region" description="Low complexity" evidence="4">
    <location>
        <begin position="370"/>
        <end position="391"/>
    </location>
</feature>
<feature type="transmembrane region" description="Helical" evidence="5">
    <location>
        <begin position="34"/>
        <end position="53"/>
    </location>
</feature>
<dbReference type="FunFam" id="3.90.215.10:FF:000001">
    <property type="entry name" value="Tenascin isoform 1"/>
    <property type="match status" value="1"/>
</dbReference>
<dbReference type="NCBIfam" id="NF040941">
    <property type="entry name" value="GGGWT_bact"/>
    <property type="match status" value="1"/>
</dbReference>
<evidence type="ECO:0000313" key="8">
    <source>
        <dbReference type="Proteomes" id="UP000886998"/>
    </source>
</evidence>
<reference evidence="7" key="1">
    <citation type="submission" date="2020-08" db="EMBL/GenBank/DDBJ databases">
        <title>Multicomponent nature underlies the extraordinary mechanical properties of spider dragline silk.</title>
        <authorList>
            <person name="Kono N."/>
            <person name="Nakamura H."/>
            <person name="Mori M."/>
            <person name="Yoshida Y."/>
            <person name="Ohtoshi R."/>
            <person name="Malay A.D."/>
            <person name="Moran D.A.P."/>
            <person name="Tomita M."/>
            <person name="Numata K."/>
            <person name="Arakawa K."/>
        </authorList>
    </citation>
    <scope>NUCLEOTIDE SEQUENCE</scope>
</reference>
<dbReference type="InterPro" id="IPR002181">
    <property type="entry name" value="Fibrinogen_a/b/g_C_dom"/>
</dbReference>
<sequence length="411" mass="46808">MSTLSEMESQRRELNNSNWINKNESEFRNRKRNVLLFIMIHAFLFSIFISLLVSEALGNNKTPECDPTQKSFSFLDAAMDMITKAKVHFPTNEKPTVVQNIIANPVDCEELQLNGKNKSGVYTIWPRNRVTGDKSLEVYCDMDTDGGGWTVIQRRGNFNRSKDYFYKDWKSFKAGFGDIEKDFWLGNDNIFALTNQRLNSIRFDLKAVDGEKRYALYDTFWIEDETRKYTLHINDYSGDAGDSMISRSDNMMFTTKDQKNDKFDDNCAVAFKGAWWHNACHDANLNGLYHRGTHDSFADGVNWRSWRGYHESLDTTEMKIRPKSFRKTAILNDTPSMEPDGPKNSKSNPLPTDTPARPNPLPTDTPARPSKVSDSIKPSNSSISSKSSNHSDAVKPAGDSDSFWTDSPSSK</sequence>
<evidence type="ECO:0000256" key="4">
    <source>
        <dbReference type="SAM" id="MobiDB-lite"/>
    </source>
</evidence>
<dbReference type="PROSITE" id="PS51406">
    <property type="entry name" value="FIBRINOGEN_C_2"/>
    <property type="match status" value="1"/>
</dbReference>
<dbReference type="GO" id="GO:0030246">
    <property type="term" value="F:carbohydrate binding"/>
    <property type="evidence" value="ECO:0007669"/>
    <property type="project" value="UniProtKB-ARBA"/>
</dbReference>
<evidence type="ECO:0000259" key="6">
    <source>
        <dbReference type="PROSITE" id="PS51406"/>
    </source>
</evidence>
<dbReference type="InterPro" id="IPR050373">
    <property type="entry name" value="Fibrinogen_C-term_domain"/>
</dbReference>
<dbReference type="EMBL" id="BMAV01007148">
    <property type="protein sequence ID" value="GFY49725.1"/>
    <property type="molecule type" value="Genomic_DNA"/>
</dbReference>
<keyword evidence="2" id="KW-1015">Disulfide bond</keyword>
<dbReference type="SMART" id="SM00186">
    <property type="entry name" value="FBG"/>
    <property type="match status" value="1"/>
</dbReference>
<protein>
    <submittedName>
        <fullName evidence="7">Techylectin-5A</fullName>
    </submittedName>
</protein>
<dbReference type="InterPro" id="IPR036056">
    <property type="entry name" value="Fibrinogen-like_C"/>
</dbReference>
<evidence type="ECO:0000256" key="3">
    <source>
        <dbReference type="ARBA" id="ARBA00053344"/>
    </source>
</evidence>
<gene>
    <name evidence="7" type="ORF">TNIN_153461</name>
</gene>
<feature type="domain" description="Fibrinogen C-terminal" evidence="6">
    <location>
        <begin position="99"/>
        <end position="324"/>
    </location>
</feature>
<dbReference type="InterPro" id="IPR014716">
    <property type="entry name" value="Fibrinogen_a/b/g_C_1"/>
</dbReference>
<dbReference type="OrthoDB" id="6145874at2759"/>
<evidence type="ECO:0000256" key="1">
    <source>
        <dbReference type="ARBA" id="ARBA00022837"/>
    </source>
</evidence>
<feature type="compositionally biased region" description="Polar residues" evidence="4">
    <location>
        <begin position="402"/>
        <end position="411"/>
    </location>
</feature>
<dbReference type="GO" id="GO:0098609">
    <property type="term" value="P:cell-cell adhesion"/>
    <property type="evidence" value="ECO:0007669"/>
    <property type="project" value="UniProtKB-ARBA"/>
</dbReference>
<keyword evidence="5" id="KW-0812">Transmembrane</keyword>
<keyword evidence="5" id="KW-1133">Transmembrane helix</keyword>
<organism evidence="7 8">
    <name type="scientific">Trichonephila inaurata madagascariensis</name>
    <dbReference type="NCBI Taxonomy" id="2747483"/>
    <lineage>
        <taxon>Eukaryota</taxon>
        <taxon>Metazoa</taxon>
        <taxon>Ecdysozoa</taxon>
        <taxon>Arthropoda</taxon>
        <taxon>Chelicerata</taxon>
        <taxon>Arachnida</taxon>
        <taxon>Araneae</taxon>
        <taxon>Araneomorphae</taxon>
        <taxon>Entelegynae</taxon>
        <taxon>Araneoidea</taxon>
        <taxon>Nephilidae</taxon>
        <taxon>Trichonephila</taxon>
        <taxon>Trichonephila inaurata</taxon>
    </lineage>
</organism>
<dbReference type="Gene3D" id="3.90.215.10">
    <property type="entry name" value="Gamma Fibrinogen, chain A, domain 1"/>
    <property type="match status" value="1"/>
</dbReference>
<name>A0A8X7BZK5_9ARAC</name>
<dbReference type="AlphaFoldDB" id="A0A8X7BZK5"/>
<dbReference type="SUPFAM" id="SSF56496">
    <property type="entry name" value="Fibrinogen C-terminal domain-like"/>
    <property type="match status" value="1"/>
</dbReference>